<dbReference type="PANTHER" id="PTHR12975:SF6">
    <property type="entry name" value="TRAFFICKING PROTEIN PARTICLE COMPLEX SUBUNIT 8"/>
    <property type="match status" value="1"/>
</dbReference>
<name>A0A1E4TNB6_PACTA</name>
<dbReference type="AlphaFoldDB" id="A0A1E4TNB6"/>
<proteinExistence type="predicted"/>
<protein>
    <submittedName>
        <fullName evidence="1">Uncharacterized protein</fullName>
    </submittedName>
</protein>
<dbReference type="GO" id="GO:1990072">
    <property type="term" value="C:TRAPPIII protein complex"/>
    <property type="evidence" value="ECO:0007669"/>
    <property type="project" value="TreeGrafter"/>
</dbReference>
<evidence type="ECO:0000313" key="2">
    <source>
        <dbReference type="Proteomes" id="UP000094236"/>
    </source>
</evidence>
<dbReference type="OrthoDB" id="203724at2759"/>
<keyword evidence="2" id="KW-1185">Reference proteome</keyword>
<dbReference type="EMBL" id="KV454018">
    <property type="protein sequence ID" value="ODV93219.1"/>
    <property type="molecule type" value="Genomic_DNA"/>
</dbReference>
<evidence type="ECO:0000313" key="1">
    <source>
        <dbReference type="EMBL" id="ODV93219.1"/>
    </source>
</evidence>
<accession>A0A1E4TNB6</accession>
<reference evidence="2" key="1">
    <citation type="submission" date="2016-05" db="EMBL/GenBank/DDBJ databases">
        <title>Comparative genomics of biotechnologically important yeasts.</title>
        <authorList>
            <consortium name="DOE Joint Genome Institute"/>
            <person name="Riley R."/>
            <person name="Haridas S."/>
            <person name="Wolfe K.H."/>
            <person name="Lopes M.R."/>
            <person name="Hittinger C.T."/>
            <person name="Goker M."/>
            <person name="Salamov A."/>
            <person name="Wisecaver J."/>
            <person name="Long T.M."/>
            <person name="Aerts A.L."/>
            <person name="Barry K."/>
            <person name="Choi C."/>
            <person name="Clum A."/>
            <person name="Coughlan A.Y."/>
            <person name="Deshpande S."/>
            <person name="Douglass A.P."/>
            <person name="Hanson S.J."/>
            <person name="Klenk H.-P."/>
            <person name="Labutti K."/>
            <person name="Lapidus A."/>
            <person name="Lindquist E."/>
            <person name="Lipzen A."/>
            <person name="Meier-Kolthoff J.P."/>
            <person name="Ohm R.A."/>
            <person name="Otillar R.P."/>
            <person name="Pangilinan J."/>
            <person name="Peng Y."/>
            <person name="Rokas A."/>
            <person name="Rosa C.A."/>
            <person name="Scheuner C."/>
            <person name="Sibirny A.A."/>
            <person name="Slot J.C."/>
            <person name="Stielow J.B."/>
            <person name="Sun H."/>
            <person name="Kurtzman C.P."/>
            <person name="Blackwell M."/>
            <person name="Grigoriev I.V."/>
            <person name="Jeffries T.W."/>
        </authorList>
    </citation>
    <scope>NUCLEOTIDE SEQUENCE [LARGE SCALE GENOMIC DNA]</scope>
    <source>
        <strain evidence="2">NRRL Y-2460</strain>
    </source>
</reference>
<dbReference type="InterPro" id="IPR024420">
    <property type="entry name" value="TRAPP_III_complex_Trs85"/>
</dbReference>
<dbReference type="PANTHER" id="PTHR12975">
    <property type="entry name" value="TRANSPORT PROTEIN TRAPP"/>
    <property type="match status" value="1"/>
</dbReference>
<dbReference type="Proteomes" id="UP000094236">
    <property type="component" value="Unassembled WGS sequence"/>
</dbReference>
<sequence>MPEMSASPLISAYVRLEEDFYKLTKCKLNSKGLSSLMIKQLILQSYSPKISVLSTPLANEYACKFGLKNFLELLNYFEDSLYQQSSILTNKVHVRFLKPIDELLRDQGKLQKLINDSKRNISGLNFKNNVSTELFNLNTLEESSIEFARHIQILKSSTSTTSSTTSQPDNNDNILLHNSAYLHTIAKILSSSTISPFETFNHPILQLLVVSAEDTLADAKKLNSDWKYLNYPKWIDIDKILPLFVIVVDSNSPESLQRGLNLQEQLKLQLNIRSIILPLLMPTEENKIDEEKGYEIIHPPLLASLAQQDPNLLKNLKIPTRIKNAIKNLIVDIINKTLVPYMNRRVNILTEEVVNPRKSFTGRLFNVGKRWGSGASSSSSSSLTATQGGGSQGVGYNALENFYYPKSSEFLIRQLADWLFMLKDYKTSYTTYELFILYY</sequence>
<organism evidence="1 2">
    <name type="scientific">Pachysolen tannophilus NRRL Y-2460</name>
    <dbReference type="NCBI Taxonomy" id="669874"/>
    <lineage>
        <taxon>Eukaryota</taxon>
        <taxon>Fungi</taxon>
        <taxon>Dikarya</taxon>
        <taxon>Ascomycota</taxon>
        <taxon>Saccharomycotina</taxon>
        <taxon>Pichiomycetes</taxon>
        <taxon>Pachysolenaceae</taxon>
        <taxon>Pachysolen</taxon>
    </lineage>
</organism>
<dbReference type="STRING" id="669874.A0A1E4TNB6"/>
<dbReference type="Pfam" id="PF12739">
    <property type="entry name" value="TRAPPC-Trs85"/>
    <property type="match status" value="1"/>
</dbReference>
<gene>
    <name evidence="1" type="ORF">PACTADRAFT_35849</name>
</gene>